<protein>
    <recommendedName>
        <fullName evidence="5">Eukaryotic translation initiation factor 6</fullName>
        <shortName evidence="5">eIF-6</shortName>
    </recommendedName>
</protein>
<dbReference type="GO" id="GO:0003743">
    <property type="term" value="F:translation initiation factor activity"/>
    <property type="evidence" value="ECO:0007669"/>
    <property type="project" value="UniProtKB-UniRule"/>
</dbReference>
<gene>
    <name evidence="5" type="primary">TIF6</name>
    <name evidence="6" type="ORF">OE88DRAFT_1668216</name>
</gene>
<proteinExistence type="inferred from homology"/>
<dbReference type="Pfam" id="PF01912">
    <property type="entry name" value="eIF-6"/>
    <property type="match status" value="1"/>
</dbReference>
<evidence type="ECO:0000256" key="3">
    <source>
        <dbReference type="ARBA" id="ARBA00022917"/>
    </source>
</evidence>
<dbReference type="GO" id="GO:0042256">
    <property type="term" value="P:cytosolic ribosome assembly"/>
    <property type="evidence" value="ECO:0007669"/>
    <property type="project" value="UniProtKB-UniRule"/>
</dbReference>
<comment type="PTM">
    <text evidence="5">Phosphorylation at Ser-174 and Ser-175 promotes nuclear export.</text>
</comment>
<dbReference type="FunFam" id="3.75.10.10:FF:000001">
    <property type="entry name" value="Eukaryotic translation initiation factor 6"/>
    <property type="match status" value="1"/>
</dbReference>
<dbReference type="Proteomes" id="UP000305948">
    <property type="component" value="Unassembled WGS sequence"/>
</dbReference>
<dbReference type="OrthoDB" id="4155914at2759"/>
<comment type="function">
    <text evidence="5">Binds to the 60S ribosomal subunit and prevents its association with the 40S ribosomal subunit to form the 80S initiation complex in the cytoplasm. Is also involved in ribosome biogenesis. Associates with pre-60S subunits in the nucleus and is involved in its nuclear export.</text>
</comment>
<dbReference type="PANTHER" id="PTHR10784">
    <property type="entry name" value="TRANSLATION INITIATION FACTOR 6"/>
    <property type="match status" value="1"/>
</dbReference>
<dbReference type="GO" id="GO:0042273">
    <property type="term" value="P:ribosomal large subunit biogenesis"/>
    <property type="evidence" value="ECO:0007669"/>
    <property type="project" value="UniProtKB-UniRule"/>
</dbReference>
<dbReference type="SUPFAM" id="SSF55909">
    <property type="entry name" value="Pentein"/>
    <property type="match status" value="1"/>
</dbReference>
<keyword evidence="3 5" id="KW-0648">Protein biosynthesis</keyword>
<dbReference type="InterPro" id="IPR002769">
    <property type="entry name" value="eIF6"/>
</dbReference>
<comment type="subcellular location">
    <subcellularLocation>
        <location evidence="5">Cytoplasm</location>
    </subcellularLocation>
    <subcellularLocation>
        <location evidence="5">Nucleus</location>
        <location evidence="5">Nucleolus</location>
    </subcellularLocation>
    <text evidence="5">Shuttles between cytoplasm and nucleus/nucleolus.</text>
</comment>
<comment type="subunit">
    <text evidence="5">Monomer. Associates with the 60S ribosomal subunit.</text>
</comment>
<accession>A0A5C3ML92</accession>
<keyword evidence="2 5" id="KW-0396">Initiation factor</keyword>
<dbReference type="HAMAP" id="MF_00032">
    <property type="entry name" value="eIF_6"/>
    <property type="match status" value="1"/>
</dbReference>
<keyword evidence="5" id="KW-0597">Phosphoprotein</keyword>
<dbReference type="GO" id="GO:0005730">
    <property type="term" value="C:nucleolus"/>
    <property type="evidence" value="ECO:0007669"/>
    <property type="project" value="UniProtKB-SubCell"/>
</dbReference>
<feature type="modified residue" description="Phosphoserine; by CK1" evidence="5">
    <location>
        <position position="175"/>
    </location>
</feature>
<dbReference type="STRING" id="5364.A0A5C3ML92"/>
<dbReference type="NCBIfam" id="TIGR00323">
    <property type="entry name" value="eIF-6"/>
    <property type="match status" value="1"/>
</dbReference>
<dbReference type="EMBL" id="ML213533">
    <property type="protein sequence ID" value="TFK46074.1"/>
    <property type="molecule type" value="Genomic_DNA"/>
</dbReference>
<keyword evidence="1 5" id="KW-0963">Cytoplasm</keyword>
<dbReference type="AlphaFoldDB" id="A0A5C3ML92"/>
<evidence type="ECO:0000313" key="7">
    <source>
        <dbReference type="Proteomes" id="UP000305948"/>
    </source>
</evidence>
<dbReference type="SMART" id="SM00654">
    <property type="entry name" value="eIF6"/>
    <property type="match status" value="1"/>
</dbReference>
<comment type="similarity">
    <text evidence="5">Belongs to the eIF-6 family.</text>
</comment>
<dbReference type="GO" id="GO:0043023">
    <property type="term" value="F:ribosomal large subunit binding"/>
    <property type="evidence" value="ECO:0007669"/>
    <property type="project" value="UniProtKB-UniRule"/>
</dbReference>
<dbReference type="GO" id="GO:0000054">
    <property type="term" value="P:ribosomal subunit export from nucleus"/>
    <property type="evidence" value="ECO:0007669"/>
    <property type="project" value="UniProtKB-UniRule"/>
</dbReference>
<evidence type="ECO:0000313" key="6">
    <source>
        <dbReference type="EMBL" id="TFK46074.1"/>
    </source>
</evidence>
<keyword evidence="4 5" id="KW-0539">Nucleus</keyword>
<dbReference type="PIRSF" id="PIRSF006413">
    <property type="entry name" value="IF-6"/>
    <property type="match status" value="1"/>
</dbReference>
<dbReference type="Gene3D" id="3.75.10.10">
    <property type="entry name" value="L-arginine/glycine Amidinotransferase, Chain A"/>
    <property type="match status" value="1"/>
</dbReference>
<keyword evidence="5" id="KW-0690">Ribosome biogenesis</keyword>
<name>A0A5C3ML92_9AGAM</name>
<feature type="modified residue" description="Phosphoserine; by CK1" evidence="5">
    <location>
        <position position="174"/>
    </location>
</feature>
<evidence type="ECO:0000256" key="2">
    <source>
        <dbReference type="ARBA" id="ARBA00022540"/>
    </source>
</evidence>
<reference evidence="6 7" key="1">
    <citation type="journal article" date="2019" name="Nat. Ecol. Evol.">
        <title>Megaphylogeny resolves global patterns of mushroom evolution.</title>
        <authorList>
            <person name="Varga T."/>
            <person name="Krizsan K."/>
            <person name="Foldi C."/>
            <person name="Dima B."/>
            <person name="Sanchez-Garcia M."/>
            <person name="Sanchez-Ramirez S."/>
            <person name="Szollosi G.J."/>
            <person name="Szarkandi J.G."/>
            <person name="Papp V."/>
            <person name="Albert L."/>
            <person name="Andreopoulos W."/>
            <person name="Angelini C."/>
            <person name="Antonin V."/>
            <person name="Barry K.W."/>
            <person name="Bougher N.L."/>
            <person name="Buchanan P."/>
            <person name="Buyck B."/>
            <person name="Bense V."/>
            <person name="Catcheside P."/>
            <person name="Chovatia M."/>
            <person name="Cooper J."/>
            <person name="Damon W."/>
            <person name="Desjardin D."/>
            <person name="Finy P."/>
            <person name="Geml J."/>
            <person name="Haridas S."/>
            <person name="Hughes K."/>
            <person name="Justo A."/>
            <person name="Karasinski D."/>
            <person name="Kautmanova I."/>
            <person name="Kiss B."/>
            <person name="Kocsube S."/>
            <person name="Kotiranta H."/>
            <person name="LaButti K.M."/>
            <person name="Lechner B.E."/>
            <person name="Liimatainen K."/>
            <person name="Lipzen A."/>
            <person name="Lukacs Z."/>
            <person name="Mihaltcheva S."/>
            <person name="Morgado L.N."/>
            <person name="Niskanen T."/>
            <person name="Noordeloos M.E."/>
            <person name="Ohm R.A."/>
            <person name="Ortiz-Santana B."/>
            <person name="Ovrebo C."/>
            <person name="Racz N."/>
            <person name="Riley R."/>
            <person name="Savchenko A."/>
            <person name="Shiryaev A."/>
            <person name="Soop K."/>
            <person name="Spirin V."/>
            <person name="Szebenyi C."/>
            <person name="Tomsovsky M."/>
            <person name="Tulloss R.E."/>
            <person name="Uehling J."/>
            <person name="Grigoriev I.V."/>
            <person name="Vagvolgyi C."/>
            <person name="Papp T."/>
            <person name="Martin F.M."/>
            <person name="Miettinen O."/>
            <person name="Hibbett D.S."/>
            <person name="Nagy L.G."/>
        </authorList>
    </citation>
    <scope>NUCLEOTIDE SEQUENCE [LARGE SCALE GENOMIC DNA]</scope>
    <source>
        <strain evidence="6 7">OMC1185</strain>
    </source>
</reference>
<sequence>MATRIRFENSNDIGVFSKLTNGYCLVGIQGSTNFYSAFESELGDVVPIVHTSIGGTRIIGRLTAGNRHGLLVPSTTTDQELQHLRNSLPDAVALQRVEERLSALGNVIACNDHVALVHPDVDRETEEIIADVLKVEVFRQTVADNVLVGSYCAISNQGGLVHPKTSISEQDELSSLLQVPLVAGTVNRGSDVIGAGLVVNDWCAFTGLDTTATEISVIEATFKLQGQESTAVIGEMRDSLVDAWS</sequence>
<evidence type="ECO:0000256" key="5">
    <source>
        <dbReference type="HAMAP-Rule" id="MF_03132"/>
    </source>
</evidence>
<evidence type="ECO:0000256" key="4">
    <source>
        <dbReference type="ARBA" id="ARBA00023242"/>
    </source>
</evidence>
<dbReference type="GO" id="GO:0005737">
    <property type="term" value="C:cytoplasm"/>
    <property type="evidence" value="ECO:0007669"/>
    <property type="project" value="UniProtKB-SubCell"/>
</dbReference>
<keyword evidence="7" id="KW-1185">Reference proteome</keyword>
<evidence type="ECO:0000256" key="1">
    <source>
        <dbReference type="ARBA" id="ARBA00022490"/>
    </source>
</evidence>
<dbReference type="CDD" id="cd00527">
    <property type="entry name" value="IF6"/>
    <property type="match status" value="1"/>
</dbReference>
<organism evidence="6 7">
    <name type="scientific">Heliocybe sulcata</name>
    <dbReference type="NCBI Taxonomy" id="5364"/>
    <lineage>
        <taxon>Eukaryota</taxon>
        <taxon>Fungi</taxon>
        <taxon>Dikarya</taxon>
        <taxon>Basidiomycota</taxon>
        <taxon>Agaricomycotina</taxon>
        <taxon>Agaricomycetes</taxon>
        <taxon>Gloeophyllales</taxon>
        <taxon>Gloeophyllaceae</taxon>
        <taxon>Heliocybe</taxon>
    </lineage>
</organism>